<evidence type="ECO:0000313" key="2">
    <source>
        <dbReference type="EMBL" id="MBC3887008.1"/>
    </source>
</evidence>
<protein>
    <recommendedName>
        <fullName evidence="1">Putative heavy-metal chelation domain-containing protein</fullName>
    </recommendedName>
</protein>
<comment type="caution">
    <text evidence="2">The sequence shown here is derived from an EMBL/GenBank/DDBJ whole genome shotgun (WGS) entry which is preliminary data.</text>
</comment>
<name>A0A923HYP4_9FIRM</name>
<feature type="domain" description="Putative heavy-metal chelation" evidence="1">
    <location>
        <begin position="139"/>
        <end position="234"/>
    </location>
</feature>
<evidence type="ECO:0000313" key="3">
    <source>
        <dbReference type="Proteomes" id="UP000616595"/>
    </source>
</evidence>
<reference evidence="2" key="2">
    <citation type="submission" date="2020-10" db="EMBL/GenBank/DDBJ databases">
        <title>Comparative genomics of the Acetobacterium genus.</title>
        <authorList>
            <person name="Marshall C."/>
            <person name="May H."/>
            <person name="Norman S."/>
        </authorList>
    </citation>
    <scope>NUCLEOTIDE SEQUENCE</scope>
    <source>
        <strain evidence="2">DER-2019</strain>
    </source>
</reference>
<dbReference type="SUPFAM" id="SSF159713">
    <property type="entry name" value="Dhaf3308-like"/>
    <property type="match status" value="1"/>
</dbReference>
<proteinExistence type="predicted"/>
<evidence type="ECO:0000259" key="1">
    <source>
        <dbReference type="Pfam" id="PF04016"/>
    </source>
</evidence>
<accession>A0A923HYP4</accession>
<dbReference type="RefSeq" id="WP_148565621.1">
    <property type="nucleotide sequence ID" value="NZ_RXYA01000001.1"/>
</dbReference>
<sequence>MQFKDAREVLKSLLNQNKELNNLDITISSRALKNEEAIGHPDRKDFPLLTGKEVLLQAEVDGSLGQAFTSDPIAYQGNIPGILDLPAERLGNYALLVATLNAVSRKLGLADHTIHCIDNEPETCAGKISQNVLEKHGLCKIGIIGYQPAILENCARLFGADNIKISDLNRKNVGSLRYGVKVLDGLTDTKEVVEFADVLLITGSILANGTDRSVLDELENKQFYLFGTTCAALANFNHFKRLCPLSR</sequence>
<dbReference type="Gene3D" id="3.40.50.11590">
    <property type="match status" value="1"/>
</dbReference>
<reference evidence="2" key="1">
    <citation type="submission" date="2019-10" db="EMBL/GenBank/DDBJ databases">
        <authorList>
            <person name="Ross D.E."/>
            <person name="Gulliver D."/>
        </authorList>
    </citation>
    <scope>NUCLEOTIDE SEQUENCE</scope>
    <source>
        <strain evidence="2">DER-2019</strain>
    </source>
</reference>
<dbReference type="Proteomes" id="UP000616595">
    <property type="component" value="Unassembled WGS sequence"/>
</dbReference>
<organism evidence="2 3">
    <name type="scientific">Acetobacterium paludosum</name>
    <dbReference type="NCBI Taxonomy" id="52693"/>
    <lineage>
        <taxon>Bacteria</taxon>
        <taxon>Bacillati</taxon>
        <taxon>Bacillota</taxon>
        <taxon>Clostridia</taxon>
        <taxon>Eubacteriales</taxon>
        <taxon>Eubacteriaceae</taxon>
        <taxon>Acetobacterium</taxon>
    </lineage>
</organism>
<keyword evidence="3" id="KW-1185">Reference proteome</keyword>
<gene>
    <name evidence="2" type="ORF">GH810_01590</name>
</gene>
<dbReference type="InterPro" id="IPR007161">
    <property type="entry name" value="DUF364"/>
</dbReference>
<dbReference type="OrthoDB" id="3596at2"/>
<dbReference type="Pfam" id="PF04016">
    <property type="entry name" value="DUF364"/>
    <property type="match status" value="1"/>
</dbReference>
<dbReference type="AlphaFoldDB" id="A0A923HYP4"/>
<dbReference type="EMBL" id="WJBD01000001">
    <property type="protein sequence ID" value="MBC3887008.1"/>
    <property type="molecule type" value="Genomic_DNA"/>
</dbReference>